<dbReference type="EMBL" id="JAVRRD010000001">
    <property type="protein sequence ID" value="KAK5065224.1"/>
    <property type="molecule type" value="Genomic_DNA"/>
</dbReference>
<sequence>MPGGERFLSVNGMQAGLWRSRACSSHGLFGVAFNAEGTGPGVPYKRTESSFAPELTWMFNDIEVDLIGKFGLGGGANGDEIDSYDIASGSPADAVVVATSIGYPDTFSTQTDEIRSFIVYYKTDAGGAVFSVGSINWFCSLGYDDYQNNIAQPTEEVMGKSEV</sequence>
<evidence type="ECO:0000259" key="1">
    <source>
        <dbReference type="Pfam" id="PF20254"/>
    </source>
</evidence>
<gene>
    <name evidence="2" type="ORF">LTR84_001062</name>
</gene>
<dbReference type="InterPro" id="IPR046540">
    <property type="entry name" value="DMFA2_C"/>
</dbReference>
<keyword evidence="3" id="KW-1185">Reference proteome</keyword>
<organism evidence="2 3">
    <name type="scientific">Exophiala bonariae</name>
    <dbReference type="NCBI Taxonomy" id="1690606"/>
    <lineage>
        <taxon>Eukaryota</taxon>
        <taxon>Fungi</taxon>
        <taxon>Dikarya</taxon>
        <taxon>Ascomycota</taxon>
        <taxon>Pezizomycotina</taxon>
        <taxon>Eurotiomycetes</taxon>
        <taxon>Chaetothyriomycetidae</taxon>
        <taxon>Chaetothyriales</taxon>
        <taxon>Herpotrichiellaceae</taxon>
        <taxon>Exophiala</taxon>
    </lineage>
</organism>
<dbReference type="RefSeq" id="XP_064712548.1">
    <property type="nucleotide sequence ID" value="XM_064844688.1"/>
</dbReference>
<evidence type="ECO:0000313" key="3">
    <source>
        <dbReference type="Proteomes" id="UP001358417"/>
    </source>
</evidence>
<evidence type="ECO:0000313" key="2">
    <source>
        <dbReference type="EMBL" id="KAK5065224.1"/>
    </source>
</evidence>
<accession>A0AAV9NU15</accession>
<dbReference type="AlphaFoldDB" id="A0AAV9NU15"/>
<dbReference type="Proteomes" id="UP001358417">
    <property type="component" value="Unassembled WGS sequence"/>
</dbReference>
<dbReference type="Pfam" id="PF20254">
    <property type="entry name" value="DMFA2_C"/>
    <property type="match status" value="1"/>
</dbReference>
<comment type="caution">
    <text evidence="2">The sequence shown here is derived from an EMBL/GenBank/DDBJ whole genome shotgun (WGS) entry which is preliminary data.</text>
</comment>
<name>A0AAV9NU15_9EURO</name>
<proteinExistence type="predicted"/>
<feature type="domain" description="N,N-dimethylformamidase beta subunit-like C-terminal" evidence="1">
    <location>
        <begin position="10"/>
        <end position="146"/>
    </location>
</feature>
<protein>
    <recommendedName>
        <fullName evidence="1">N,N-dimethylformamidase beta subunit-like C-terminal domain-containing protein</fullName>
    </recommendedName>
</protein>
<dbReference type="GeneID" id="89969284"/>
<reference evidence="2 3" key="1">
    <citation type="submission" date="2023-08" db="EMBL/GenBank/DDBJ databases">
        <title>Black Yeasts Isolated from many extreme environments.</title>
        <authorList>
            <person name="Coleine C."/>
            <person name="Stajich J.E."/>
            <person name="Selbmann L."/>
        </authorList>
    </citation>
    <scope>NUCLEOTIDE SEQUENCE [LARGE SCALE GENOMIC DNA]</scope>
    <source>
        <strain evidence="2 3">CCFEE 5792</strain>
    </source>
</reference>